<dbReference type="EMBL" id="KQ086086">
    <property type="protein sequence ID" value="KLO08588.1"/>
    <property type="molecule type" value="Genomic_DNA"/>
</dbReference>
<sequence>MFAAATCTDNSIRDAFVSWVHQVASTGTNSTPLGVVFNLTSNVISRGTNSPAHGSLYALLAVSESSPNFETSNLGGKSSTARIIGGTIGGLTLVLCVSFALSRVLRRRRASSHARAHWLFPIPYLQSTPSSGPRAAFISRLFARADDKVEKRREVAANGLRDTRNTSDGPGWAPGENRGSHEAVSEVAQASIKSDTQTMNETAMEMKLQVRQEKLNALYERRGRPSRSYVPELLSGSDLERPPSYDGH</sequence>
<evidence type="ECO:0000313" key="3">
    <source>
        <dbReference type="EMBL" id="KLO08588.1"/>
    </source>
</evidence>
<organism evidence="3 4">
    <name type="scientific">Schizopora paradoxa</name>
    <dbReference type="NCBI Taxonomy" id="27342"/>
    <lineage>
        <taxon>Eukaryota</taxon>
        <taxon>Fungi</taxon>
        <taxon>Dikarya</taxon>
        <taxon>Basidiomycota</taxon>
        <taxon>Agaricomycotina</taxon>
        <taxon>Agaricomycetes</taxon>
        <taxon>Hymenochaetales</taxon>
        <taxon>Schizoporaceae</taxon>
        <taxon>Schizopora</taxon>
    </lineage>
</organism>
<keyword evidence="4" id="KW-1185">Reference proteome</keyword>
<dbReference type="Proteomes" id="UP000053477">
    <property type="component" value="Unassembled WGS sequence"/>
</dbReference>
<evidence type="ECO:0000313" key="4">
    <source>
        <dbReference type="Proteomes" id="UP000053477"/>
    </source>
</evidence>
<protein>
    <submittedName>
        <fullName evidence="3">Uncharacterized protein</fullName>
    </submittedName>
</protein>
<dbReference type="STRING" id="27342.A0A0H2RGC1"/>
<evidence type="ECO:0000256" key="2">
    <source>
        <dbReference type="SAM" id="Phobius"/>
    </source>
</evidence>
<feature type="region of interest" description="Disordered" evidence="1">
    <location>
        <begin position="218"/>
        <end position="248"/>
    </location>
</feature>
<dbReference type="InParanoid" id="A0A0H2RGC1"/>
<accession>A0A0H2RGC1</accession>
<keyword evidence="2" id="KW-1133">Transmembrane helix</keyword>
<evidence type="ECO:0000256" key="1">
    <source>
        <dbReference type="SAM" id="MobiDB-lite"/>
    </source>
</evidence>
<feature type="region of interest" description="Disordered" evidence="1">
    <location>
        <begin position="154"/>
        <end position="186"/>
    </location>
</feature>
<dbReference type="AlphaFoldDB" id="A0A0H2RGC1"/>
<keyword evidence="2" id="KW-0472">Membrane</keyword>
<keyword evidence="2" id="KW-0812">Transmembrane</keyword>
<name>A0A0H2RGC1_9AGAM</name>
<proteinExistence type="predicted"/>
<feature type="compositionally biased region" description="Basic and acidic residues" evidence="1">
    <location>
        <begin position="238"/>
        <end position="248"/>
    </location>
</feature>
<feature type="compositionally biased region" description="Basic and acidic residues" evidence="1">
    <location>
        <begin position="154"/>
        <end position="165"/>
    </location>
</feature>
<gene>
    <name evidence="3" type="ORF">SCHPADRAFT_603275</name>
</gene>
<feature type="transmembrane region" description="Helical" evidence="2">
    <location>
        <begin position="83"/>
        <end position="105"/>
    </location>
</feature>
<reference evidence="3 4" key="1">
    <citation type="submission" date="2015-04" db="EMBL/GenBank/DDBJ databases">
        <title>Complete genome sequence of Schizopora paradoxa KUC8140, a cosmopolitan wood degrader in East Asia.</title>
        <authorList>
            <consortium name="DOE Joint Genome Institute"/>
            <person name="Min B."/>
            <person name="Park H."/>
            <person name="Jang Y."/>
            <person name="Kim J.-J."/>
            <person name="Kim K.H."/>
            <person name="Pangilinan J."/>
            <person name="Lipzen A."/>
            <person name="Riley R."/>
            <person name="Grigoriev I.V."/>
            <person name="Spatafora J.W."/>
            <person name="Choi I.-G."/>
        </authorList>
    </citation>
    <scope>NUCLEOTIDE SEQUENCE [LARGE SCALE GENOMIC DNA]</scope>
    <source>
        <strain evidence="3 4">KUC8140</strain>
    </source>
</reference>